<keyword evidence="4" id="KW-1185">Reference proteome</keyword>
<dbReference type="Gene3D" id="1.10.260.40">
    <property type="entry name" value="lambda repressor-like DNA-binding domains"/>
    <property type="match status" value="1"/>
</dbReference>
<name>A0ABZ2MCJ3_9BACT</name>
<evidence type="ECO:0000259" key="2">
    <source>
        <dbReference type="Pfam" id="PF01381"/>
    </source>
</evidence>
<evidence type="ECO:0000313" key="3">
    <source>
        <dbReference type="EMBL" id="WXB20221.1"/>
    </source>
</evidence>
<feature type="domain" description="HTH cro/C1-type" evidence="2">
    <location>
        <begin position="1"/>
        <end position="45"/>
    </location>
</feature>
<sequence>MSKAELARAAGVRPEIIRRLFTAEEPNPTLETVVRVIAAVGCTLRVVRAPRARAPKGRTVRQVATERGTRARNSVPSRRTSA</sequence>
<reference evidence="3 4" key="1">
    <citation type="submission" date="2021-12" db="EMBL/GenBank/DDBJ databases">
        <title>Discovery of the Pendulisporaceae a myxobacterial family with distinct sporulation behavior and unique specialized metabolism.</title>
        <authorList>
            <person name="Garcia R."/>
            <person name="Popoff A."/>
            <person name="Bader C.D."/>
            <person name="Loehr J."/>
            <person name="Walesch S."/>
            <person name="Walt C."/>
            <person name="Boldt J."/>
            <person name="Bunk B."/>
            <person name="Haeckl F.J.F.P.J."/>
            <person name="Gunesch A.P."/>
            <person name="Birkelbach J."/>
            <person name="Nuebel U."/>
            <person name="Pietschmann T."/>
            <person name="Bach T."/>
            <person name="Mueller R."/>
        </authorList>
    </citation>
    <scope>NUCLEOTIDE SEQUENCE [LARGE SCALE GENOMIC DNA]</scope>
    <source>
        <strain evidence="3 4">MSr11954</strain>
    </source>
</reference>
<evidence type="ECO:0000256" key="1">
    <source>
        <dbReference type="SAM" id="MobiDB-lite"/>
    </source>
</evidence>
<dbReference type="EMBL" id="CP089984">
    <property type="protein sequence ID" value="WXB20221.1"/>
    <property type="molecule type" value="Genomic_DNA"/>
</dbReference>
<feature type="region of interest" description="Disordered" evidence="1">
    <location>
        <begin position="53"/>
        <end position="82"/>
    </location>
</feature>
<organism evidence="3 4">
    <name type="scientific">Pendulispora albinea</name>
    <dbReference type="NCBI Taxonomy" id="2741071"/>
    <lineage>
        <taxon>Bacteria</taxon>
        <taxon>Pseudomonadati</taxon>
        <taxon>Myxococcota</taxon>
        <taxon>Myxococcia</taxon>
        <taxon>Myxococcales</taxon>
        <taxon>Sorangiineae</taxon>
        <taxon>Pendulisporaceae</taxon>
        <taxon>Pendulispora</taxon>
    </lineage>
</organism>
<accession>A0ABZ2MCJ3</accession>
<dbReference type="Proteomes" id="UP001370348">
    <property type="component" value="Chromosome"/>
</dbReference>
<evidence type="ECO:0000313" key="4">
    <source>
        <dbReference type="Proteomes" id="UP001370348"/>
    </source>
</evidence>
<dbReference type="InterPro" id="IPR001387">
    <property type="entry name" value="Cro/C1-type_HTH"/>
</dbReference>
<dbReference type="SUPFAM" id="SSF47413">
    <property type="entry name" value="lambda repressor-like DNA-binding domains"/>
    <property type="match status" value="1"/>
</dbReference>
<proteinExistence type="predicted"/>
<dbReference type="Pfam" id="PF01381">
    <property type="entry name" value="HTH_3"/>
    <property type="match status" value="1"/>
</dbReference>
<gene>
    <name evidence="3" type="ORF">LZC94_20855</name>
</gene>
<protein>
    <submittedName>
        <fullName evidence="3">Helix-turn-helix transcriptional regulator</fullName>
    </submittedName>
</protein>
<feature type="compositionally biased region" description="Polar residues" evidence="1">
    <location>
        <begin position="71"/>
        <end position="82"/>
    </location>
</feature>
<dbReference type="InterPro" id="IPR010982">
    <property type="entry name" value="Lambda_DNA-bd_dom_sf"/>
</dbReference>